<evidence type="ECO:0000256" key="3">
    <source>
        <dbReference type="ARBA" id="ARBA00022525"/>
    </source>
</evidence>
<evidence type="ECO:0000256" key="1">
    <source>
        <dbReference type="ARBA" id="ARBA00004613"/>
    </source>
</evidence>
<evidence type="ECO:0000259" key="4">
    <source>
        <dbReference type="Pfam" id="PF04717"/>
    </source>
</evidence>
<dbReference type="InterPro" id="IPR037026">
    <property type="entry name" value="Vgr_OB-fold_dom_sf"/>
</dbReference>
<dbReference type="NCBIfam" id="TIGR01646">
    <property type="entry name" value="vgr_GE"/>
    <property type="match status" value="1"/>
</dbReference>
<organism evidence="6 7">
    <name type="scientific">Neptunomonas phycophila</name>
    <dbReference type="NCBI Taxonomy" id="1572645"/>
    <lineage>
        <taxon>Bacteria</taxon>
        <taxon>Pseudomonadati</taxon>
        <taxon>Pseudomonadota</taxon>
        <taxon>Gammaproteobacteria</taxon>
        <taxon>Oceanospirillales</taxon>
        <taxon>Oceanospirillaceae</taxon>
        <taxon>Neptunomonas</taxon>
    </lineage>
</organism>
<evidence type="ECO:0000259" key="5">
    <source>
        <dbReference type="Pfam" id="PF22178"/>
    </source>
</evidence>
<dbReference type="AlphaFoldDB" id="A0AAW7XH89"/>
<dbReference type="InterPro" id="IPR054030">
    <property type="entry name" value="Gp5_Vgr_C"/>
</dbReference>
<dbReference type="Pfam" id="PF05954">
    <property type="entry name" value="Phage_GPD"/>
    <property type="match status" value="1"/>
</dbReference>
<dbReference type="GO" id="GO:0005576">
    <property type="term" value="C:extracellular region"/>
    <property type="evidence" value="ECO:0007669"/>
    <property type="project" value="UniProtKB-SubCell"/>
</dbReference>
<comment type="subcellular location">
    <subcellularLocation>
        <location evidence="1">Secreted</location>
    </subcellularLocation>
</comment>
<dbReference type="Gene3D" id="3.55.50.10">
    <property type="entry name" value="Baseplate protein-like domains"/>
    <property type="match status" value="1"/>
</dbReference>
<dbReference type="PANTHER" id="PTHR32305:SF15">
    <property type="entry name" value="PROTEIN RHSA-RELATED"/>
    <property type="match status" value="1"/>
</dbReference>
<evidence type="ECO:0000313" key="6">
    <source>
        <dbReference type="EMBL" id="MDO6453091.1"/>
    </source>
</evidence>
<proteinExistence type="inferred from homology"/>
<gene>
    <name evidence="6" type="primary">tssI</name>
    <name evidence="6" type="ORF">Q4490_05900</name>
</gene>
<sequence>MAVFTQQGRLLAMDSPLGDDVLLLTRLEGEESVSSLFEINIEAYSSRNNIKPVDIVGQNVTLKIAATDENALLVTNEYRYINGYIKSFKQEGQHLHDLRGYSAVVVPWLWFLTQTSDCKIFQFKTVQDIVSSIFKENGFSDFQFRVVGQHPAREYCVQYQESDFDFVSRLLEEEGIYYYFEHSADSHTLVLSDHIGGYGACEEESVSYNAGSQSEHTIHNWYHSFEFMAGRHTHRDFDFKKPSNRLQTSAAANMEVSGVAKYEHYRYPGRYHDKSLGDQFSRIRVEADEAAYNAVNGEGGCRSFTAGHSFTLNRHEDSPEEQGEYVLLSVAHTAQDYSFTSNDEQEKSYSNAFRCISSDTIFRPEQKTSWPSMQGPQSAVVVGPAGEEIYTDEYGRVKIQFPWDRYGQHNENSSCWVRISQNWAGRNYGSLVIPRIGQEVIVDFYDGNPDRPIITGRVYNAEQMPPNQLPSGKTRMTIKTQTHKGTGFNELTFEDEADEEFIYMHAQKNMETHVENSRQSRIEFDDTTSVGNDSNLVVAKNRLETIEGNHDATVKGKQLEKIDGDKGLTVGGDWKNKVGGDLTFKASGNIILDASKITLVAGSAAVVVSGGSVKAIPKMSVGPGGAGGAAVPTTPSVMKAAAGTGSPFVSHCPNADKEAS</sequence>
<dbReference type="FunFam" id="2.40.50.230:FF:000001">
    <property type="entry name" value="Type VI secretion protein VgrG"/>
    <property type="match status" value="1"/>
</dbReference>
<dbReference type="NCBIfam" id="TIGR03361">
    <property type="entry name" value="VI_Rhs_Vgr"/>
    <property type="match status" value="1"/>
</dbReference>
<comment type="caution">
    <text evidence="6">The sequence shown here is derived from an EMBL/GenBank/DDBJ whole genome shotgun (WGS) entry which is preliminary data.</text>
</comment>
<feature type="domain" description="Gp5/Type VI secretion system Vgr C-terminal trimerisation" evidence="5">
    <location>
        <begin position="476"/>
        <end position="582"/>
    </location>
</feature>
<dbReference type="SUPFAM" id="SSF69279">
    <property type="entry name" value="Phage tail proteins"/>
    <property type="match status" value="2"/>
</dbReference>
<dbReference type="InterPro" id="IPR006533">
    <property type="entry name" value="T6SS_Vgr_RhsGE"/>
</dbReference>
<keyword evidence="3" id="KW-0964">Secreted</keyword>
<dbReference type="InterPro" id="IPR006531">
    <property type="entry name" value="Gp5/Vgr_OB"/>
</dbReference>
<dbReference type="Proteomes" id="UP001169862">
    <property type="component" value="Unassembled WGS sequence"/>
</dbReference>
<dbReference type="Pfam" id="PF22178">
    <property type="entry name" value="Gp5_trimer_C"/>
    <property type="match status" value="1"/>
</dbReference>
<dbReference type="RefSeq" id="WP_303549212.1">
    <property type="nucleotide sequence ID" value="NZ_JAUOPG010000003.1"/>
</dbReference>
<feature type="domain" description="Gp5/Type VI secretion system Vgr protein OB-fold" evidence="4">
    <location>
        <begin position="392"/>
        <end position="459"/>
    </location>
</feature>
<dbReference type="Gene3D" id="2.30.110.50">
    <property type="match status" value="1"/>
</dbReference>
<reference evidence="6" key="1">
    <citation type="submission" date="2023-07" db="EMBL/GenBank/DDBJ databases">
        <title>Genome content predicts the carbon catabolic preferences of heterotrophic bacteria.</title>
        <authorList>
            <person name="Gralka M."/>
        </authorList>
    </citation>
    <scope>NUCLEOTIDE SEQUENCE</scope>
    <source>
        <strain evidence="6">I2M16</strain>
    </source>
</reference>
<comment type="similarity">
    <text evidence="2">Belongs to the VgrG protein family.</text>
</comment>
<dbReference type="InterPro" id="IPR050708">
    <property type="entry name" value="T6SS_VgrG/RHS"/>
</dbReference>
<dbReference type="SUPFAM" id="SSF69255">
    <property type="entry name" value="gp5 N-terminal domain-like"/>
    <property type="match status" value="1"/>
</dbReference>
<dbReference type="Pfam" id="PF04717">
    <property type="entry name" value="Phage_base_V"/>
    <property type="match status" value="1"/>
</dbReference>
<protein>
    <submittedName>
        <fullName evidence="6">Type VI secretion system tip protein TssI/VgrG</fullName>
    </submittedName>
</protein>
<dbReference type="EMBL" id="JAUOPG010000003">
    <property type="protein sequence ID" value="MDO6453091.1"/>
    <property type="molecule type" value="Genomic_DNA"/>
</dbReference>
<dbReference type="FunFam" id="3.55.50.10:FF:000001">
    <property type="entry name" value="Actin cross-linking toxin VgrG1"/>
    <property type="match status" value="1"/>
</dbReference>
<accession>A0AAW7XH89</accession>
<dbReference type="InterPro" id="IPR017847">
    <property type="entry name" value="T6SS_RhsGE_Vgr_subset"/>
</dbReference>
<evidence type="ECO:0000256" key="2">
    <source>
        <dbReference type="ARBA" id="ARBA00005558"/>
    </source>
</evidence>
<dbReference type="SUPFAM" id="SSF69349">
    <property type="entry name" value="Phage fibre proteins"/>
    <property type="match status" value="1"/>
</dbReference>
<dbReference type="Gene3D" id="2.40.50.230">
    <property type="entry name" value="Gp5 N-terminal domain"/>
    <property type="match status" value="1"/>
</dbReference>
<name>A0AAW7XH89_9GAMM</name>
<evidence type="ECO:0000313" key="7">
    <source>
        <dbReference type="Proteomes" id="UP001169862"/>
    </source>
</evidence>
<dbReference type="Gene3D" id="4.10.220.110">
    <property type="match status" value="1"/>
</dbReference>
<dbReference type="PANTHER" id="PTHR32305">
    <property type="match status" value="1"/>
</dbReference>